<proteinExistence type="inferred from homology"/>
<evidence type="ECO:0000256" key="5">
    <source>
        <dbReference type="ARBA" id="ARBA00023002"/>
    </source>
</evidence>
<reference evidence="10" key="1">
    <citation type="submission" date="2025-08" db="UniProtKB">
        <authorList>
            <consortium name="RefSeq"/>
        </authorList>
    </citation>
    <scope>IDENTIFICATION</scope>
    <source>
        <tissue evidence="10">Whole larvae</tissue>
    </source>
</reference>
<evidence type="ECO:0000313" key="9">
    <source>
        <dbReference type="Proteomes" id="UP001652740"/>
    </source>
</evidence>
<dbReference type="Proteomes" id="UP001652740">
    <property type="component" value="Unplaced"/>
</dbReference>
<dbReference type="InterPro" id="IPR036396">
    <property type="entry name" value="Cyt_P450_sf"/>
</dbReference>
<dbReference type="PANTHER" id="PTHR24279">
    <property type="entry name" value="CYTOCHROME P450"/>
    <property type="match status" value="1"/>
</dbReference>
<dbReference type="GO" id="GO:0005506">
    <property type="term" value="F:iron ion binding"/>
    <property type="evidence" value="ECO:0007669"/>
    <property type="project" value="InterPro"/>
</dbReference>
<protein>
    <submittedName>
        <fullName evidence="10">Cytochrome P450 302a1, mitochondrial isoform X2</fullName>
    </submittedName>
</protein>
<name>A0A6J3C774_GALME</name>
<keyword evidence="4 8" id="KW-0479">Metal-binding</keyword>
<dbReference type="Pfam" id="PF00067">
    <property type="entry name" value="p450"/>
    <property type="match status" value="2"/>
</dbReference>
<dbReference type="RefSeq" id="XP_031769333.2">
    <property type="nucleotide sequence ID" value="XM_031913473.2"/>
</dbReference>
<evidence type="ECO:0000313" key="10">
    <source>
        <dbReference type="RefSeq" id="XP_031769333.2"/>
    </source>
</evidence>
<dbReference type="SUPFAM" id="SSF48264">
    <property type="entry name" value="Cytochrome P450"/>
    <property type="match status" value="1"/>
</dbReference>
<organism evidence="9 10">
    <name type="scientific">Galleria mellonella</name>
    <name type="common">Greater wax moth</name>
    <dbReference type="NCBI Taxonomy" id="7137"/>
    <lineage>
        <taxon>Eukaryota</taxon>
        <taxon>Metazoa</taxon>
        <taxon>Ecdysozoa</taxon>
        <taxon>Arthropoda</taxon>
        <taxon>Hexapoda</taxon>
        <taxon>Insecta</taxon>
        <taxon>Pterygota</taxon>
        <taxon>Neoptera</taxon>
        <taxon>Endopterygota</taxon>
        <taxon>Lepidoptera</taxon>
        <taxon>Glossata</taxon>
        <taxon>Ditrysia</taxon>
        <taxon>Pyraloidea</taxon>
        <taxon>Pyralidae</taxon>
        <taxon>Galleriinae</taxon>
        <taxon>Galleria</taxon>
    </lineage>
</organism>
<accession>A0A6J3C774</accession>
<keyword evidence="6 8" id="KW-0408">Iron</keyword>
<comment type="similarity">
    <text evidence="2 8">Belongs to the cytochrome P450 family.</text>
</comment>
<dbReference type="AlphaFoldDB" id="A0A6J3C774"/>
<dbReference type="PANTHER" id="PTHR24279:SF120">
    <property type="entry name" value="CYTOCHROME P450"/>
    <property type="match status" value="1"/>
</dbReference>
<evidence type="ECO:0000256" key="7">
    <source>
        <dbReference type="ARBA" id="ARBA00023033"/>
    </source>
</evidence>
<keyword evidence="3 8" id="KW-0349">Heme</keyword>
<dbReference type="GeneID" id="113511833"/>
<dbReference type="Gene3D" id="1.10.630.10">
    <property type="entry name" value="Cytochrome P450"/>
    <property type="match status" value="2"/>
</dbReference>
<evidence type="ECO:0000256" key="4">
    <source>
        <dbReference type="ARBA" id="ARBA00022723"/>
    </source>
</evidence>
<keyword evidence="9" id="KW-1185">Reference proteome</keyword>
<dbReference type="PROSITE" id="PS00086">
    <property type="entry name" value="CYTOCHROME_P450"/>
    <property type="match status" value="1"/>
</dbReference>
<evidence type="ECO:0000256" key="1">
    <source>
        <dbReference type="ARBA" id="ARBA00001971"/>
    </source>
</evidence>
<dbReference type="GO" id="GO:0004497">
    <property type="term" value="F:monooxygenase activity"/>
    <property type="evidence" value="ECO:0007669"/>
    <property type="project" value="UniProtKB-KW"/>
</dbReference>
<gene>
    <name evidence="10" type="primary">LOC113511833</name>
</gene>
<evidence type="ECO:0000256" key="3">
    <source>
        <dbReference type="ARBA" id="ARBA00022617"/>
    </source>
</evidence>
<dbReference type="GO" id="GO:0020037">
    <property type="term" value="F:heme binding"/>
    <property type="evidence" value="ECO:0007669"/>
    <property type="project" value="InterPro"/>
</dbReference>
<evidence type="ECO:0000256" key="2">
    <source>
        <dbReference type="ARBA" id="ARBA00010617"/>
    </source>
</evidence>
<keyword evidence="7 8" id="KW-0503">Monooxygenase</keyword>
<dbReference type="GO" id="GO:0016705">
    <property type="term" value="F:oxidoreductase activity, acting on paired donors, with incorporation or reduction of molecular oxygen"/>
    <property type="evidence" value="ECO:0007669"/>
    <property type="project" value="InterPro"/>
</dbReference>
<dbReference type="InterPro" id="IPR001128">
    <property type="entry name" value="Cyt_P450"/>
</dbReference>
<dbReference type="InterPro" id="IPR017972">
    <property type="entry name" value="Cyt_P450_CS"/>
</dbReference>
<keyword evidence="5 8" id="KW-0560">Oxidoreductase</keyword>
<comment type="cofactor">
    <cofactor evidence="1">
        <name>heme</name>
        <dbReference type="ChEBI" id="CHEBI:30413"/>
    </cofactor>
</comment>
<evidence type="ECO:0000256" key="6">
    <source>
        <dbReference type="ARBA" id="ARBA00023004"/>
    </source>
</evidence>
<evidence type="ECO:0000256" key="8">
    <source>
        <dbReference type="RuleBase" id="RU000461"/>
    </source>
</evidence>
<sequence>MFKFVQTKINNALLNKKCVNIKLRLKKISDQPSKDNNGDSGLKKFDEIPGPKSYPLIGTLYKYLPFIGDYDAEALDKNAWLNWKRYGTLVREEPGVNVLHVFEPDDIEAVFRQDHRYPARRSHVAMQHYRVNKPHLYNTGGLLSTNGPDWWRLRSTFQKNFTGPESVKSHVKTTDCVVKEFVHWIKEKKLSAHEDFLFYLNRLNLEIIGVVAFNERFQSFSQSEQNSNSRSSKTIAAAFGSNSGIMKLDKGFLWKFFKTPLYKKLVESQDYLGKISIEILLKRIKFFEENKTDSDQSLLASFLLQPNVDIKDIVGMMVDILMAAIDTTVVVTQNMLASRLPLFVKDPLAFKPERWLRASSNYENLHPFLSLPFGFGPRSCIARRLAEQNICITLIRVIREFEIKWNGGELGVRTYLINKPDQPVALSFIKRSM</sequence>
<dbReference type="InterPro" id="IPR050479">
    <property type="entry name" value="CYP11_CYP27_families"/>
</dbReference>